<feature type="region of interest" description="Disordered" evidence="1">
    <location>
        <begin position="1"/>
        <end position="32"/>
    </location>
</feature>
<dbReference type="InterPro" id="IPR053032">
    <property type="entry name" value="BAH_domain-containing"/>
</dbReference>
<dbReference type="EMBL" id="JARQZJ010000002">
    <property type="protein sequence ID" value="KAK9870060.1"/>
    <property type="molecule type" value="Genomic_DNA"/>
</dbReference>
<feature type="region of interest" description="Disordered" evidence="1">
    <location>
        <begin position="423"/>
        <end position="442"/>
    </location>
</feature>
<evidence type="ECO:0000313" key="2">
    <source>
        <dbReference type="EMBL" id="KAK9870060.1"/>
    </source>
</evidence>
<feature type="region of interest" description="Disordered" evidence="1">
    <location>
        <begin position="645"/>
        <end position="690"/>
    </location>
</feature>
<evidence type="ECO:0000313" key="3">
    <source>
        <dbReference type="Proteomes" id="UP001431783"/>
    </source>
</evidence>
<dbReference type="AlphaFoldDB" id="A0AAW1TN13"/>
<feature type="compositionally biased region" description="Basic residues" evidence="1">
    <location>
        <begin position="15"/>
        <end position="25"/>
    </location>
</feature>
<evidence type="ECO:0000256" key="1">
    <source>
        <dbReference type="SAM" id="MobiDB-lite"/>
    </source>
</evidence>
<proteinExistence type="predicted"/>
<reference evidence="2 3" key="1">
    <citation type="submission" date="2023-03" db="EMBL/GenBank/DDBJ databases">
        <title>Genome insight into feeding habits of ladybird beetles.</title>
        <authorList>
            <person name="Li H.-S."/>
            <person name="Huang Y.-H."/>
            <person name="Pang H."/>
        </authorList>
    </citation>
    <scope>NUCLEOTIDE SEQUENCE [LARGE SCALE GENOMIC DNA]</scope>
    <source>
        <strain evidence="2">SYSU_2023b</strain>
        <tissue evidence="2">Whole body</tissue>
    </source>
</reference>
<feature type="region of interest" description="Disordered" evidence="1">
    <location>
        <begin position="711"/>
        <end position="744"/>
    </location>
</feature>
<sequence length="744" mass="83792">MPSNKSVKQAIQMKMKQHPSKKKLPTKTTSADSVSETISFVIKGKLTPIKPTFVARKVGVRKKILKLDKKLESAVPRKKQVTVKNSDIILCAPQAENEVHVTPKKVNSPKKVKKKNSVKNIRDSKIEVVIRKPTNKIVKQKLLRNTKKIKLNDEQNKIKILPTKTKTIYNHQVKETSKTEFKAKNVEAKLNNEDMKKKKTIAKLLKQANKELEKPPKPVKDRLRAKVMENLKPKIQKTKIIKSKQMVNKNVNPVHKLTNYSDDEIKKEKQNVLEKIADPSSDLLNSCNREDSSTSDDNNLEQIRQSLKRECPKIKNKTKTEGNSLKHTNKISPKVKPVIGKKATPTQMKKTHSKIKKARIEDPKTRKLKLYGFWNRPKRQRVASLNAIAKVHCLYENEGRISMLDNPQVIPIKKEVIEKTVKCEDEKTKKDKSPPPQRSLRYVPGLRGVGKHWDMHNASSSSSDEYSDDAEVIVKKIVKVKKEPQKKVEEEKTQKKRKRKQTEIVMDLKDMVVSKRMASLNATAILAASYSQERRHPKSPKGEITDYTDSSDDDSITDDERNKSYEADVKKEDKLIEVRTKPNKKVAVIVNQDTDVTITGVYVNSTTRSTHHEGYCSIAGMQYRISATSHTQTAATAVATETLLQSSTTSTAQENSNSETPTGKSYKPLDALSNMRPPSGGPHHGHQTMGPPQHVMSLSPSGIRHGCSSAFTAPHPSPYHHVAPPQHGPPPPNMNAEPGYIHGE</sequence>
<dbReference type="GO" id="GO:0003682">
    <property type="term" value="F:chromatin binding"/>
    <property type="evidence" value="ECO:0007669"/>
    <property type="project" value="TreeGrafter"/>
</dbReference>
<feature type="compositionally biased region" description="Low complexity" evidence="1">
    <location>
        <begin position="645"/>
        <end position="654"/>
    </location>
</feature>
<dbReference type="GO" id="GO:0045892">
    <property type="term" value="P:negative regulation of DNA-templated transcription"/>
    <property type="evidence" value="ECO:0007669"/>
    <property type="project" value="TreeGrafter"/>
</dbReference>
<dbReference type="PANTHER" id="PTHR46576:SF1">
    <property type="entry name" value="BROMO ADJACENT HOMOLOGY DOMAIN-CONTAINING 1 PROTEIN"/>
    <property type="match status" value="1"/>
</dbReference>
<dbReference type="GO" id="GO:0005677">
    <property type="term" value="C:chromatin silencing complex"/>
    <property type="evidence" value="ECO:0007669"/>
    <property type="project" value="TreeGrafter"/>
</dbReference>
<dbReference type="GO" id="GO:0031507">
    <property type="term" value="P:heterochromatin formation"/>
    <property type="evidence" value="ECO:0007669"/>
    <property type="project" value="TreeGrafter"/>
</dbReference>
<keyword evidence="3" id="KW-1185">Reference proteome</keyword>
<dbReference type="PANTHER" id="PTHR46576">
    <property type="entry name" value="BROMO ADJACENT HOMOLOGY DOMAIN-CONTAINING 1 PROTEIN"/>
    <property type="match status" value="1"/>
</dbReference>
<feature type="region of interest" description="Disordered" evidence="1">
    <location>
        <begin position="531"/>
        <end position="564"/>
    </location>
</feature>
<organism evidence="2 3">
    <name type="scientific">Henosepilachna vigintioctopunctata</name>
    <dbReference type="NCBI Taxonomy" id="420089"/>
    <lineage>
        <taxon>Eukaryota</taxon>
        <taxon>Metazoa</taxon>
        <taxon>Ecdysozoa</taxon>
        <taxon>Arthropoda</taxon>
        <taxon>Hexapoda</taxon>
        <taxon>Insecta</taxon>
        <taxon>Pterygota</taxon>
        <taxon>Neoptera</taxon>
        <taxon>Endopterygota</taxon>
        <taxon>Coleoptera</taxon>
        <taxon>Polyphaga</taxon>
        <taxon>Cucujiformia</taxon>
        <taxon>Coccinelloidea</taxon>
        <taxon>Coccinellidae</taxon>
        <taxon>Epilachninae</taxon>
        <taxon>Epilachnini</taxon>
        <taxon>Henosepilachna</taxon>
    </lineage>
</organism>
<name>A0AAW1TN13_9CUCU</name>
<accession>A0AAW1TN13</accession>
<gene>
    <name evidence="2" type="ORF">WA026_006154</name>
</gene>
<protein>
    <submittedName>
        <fullName evidence="2">Uncharacterized protein</fullName>
    </submittedName>
</protein>
<comment type="caution">
    <text evidence="2">The sequence shown here is derived from an EMBL/GenBank/DDBJ whole genome shotgun (WGS) entry which is preliminary data.</text>
</comment>
<dbReference type="Proteomes" id="UP001431783">
    <property type="component" value="Unassembled WGS sequence"/>
</dbReference>
<feature type="compositionally biased region" description="Basic and acidic residues" evidence="1">
    <location>
        <begin position="423"/>
        <end position="433"/>
    </location>
</feature>
<dbReference type="GO" id="GO:0000976">
    <property type="term" value="F:transcription cis-regulatory region binding"/>
    <property type="evidence" value="ECO:0007669"/>
    <property type="project" value="TreeGrafter"/>
</dbReference>